<protein>
    <submittedName>
        <fullName evidence="1">Vicilin-like antimicrobial peptides 2-2</fullName>
    </submittedName>
</protein>
<gene>
    <name evidence="1" type="ORF">LOK49_LG12G01303</name>
</gene>
<name>A0ACC0FSH2_9ERIC</name>
<proteinExistence type="predicted"/>
<organism evidence="1 2">
    <name type="scientific">Camellia lanceoleosa</name>
    <dbReference type="NCBI Taxonomy" id="1840588"/>
    <lineage>
        <taxon>Eukaryota</taxon>
        <taxon>Viridiplantae</taxon>
        <taxon>Streptophyta</taxon>
        <taxon>Embryophyta</taxon>
        <taxon>Tracheophyta</taxon>
        <taxon>Spermatophyta</taxon>
        <taxon>Magnoliopsida</taxon>
        <taxon>eudicotyledons</taxon>
        <taxon>Gunneridae</taxon>
        <taxon>Pentapetalae</taxon>
        <taxon>asterids</taxon>
        <taxon>Ericales</taxon>
        <taxon>Theaceae</taxon>
        <taxon>Camellia</taxon>
    </lineage>
</organism>
<evidence type="ECO:0000313" key="2">
    <source>
        <dbReference type="Proteomes" id="UP001060215"/>
    </source>
</evidence>
<dbReference type="EMBL" id="CM045770">
    <property type="protein sequence ID" value="KAI7991629.1"/>
    <property type="molecule type" value="Genomic_DNA"/>
</dbReference>
<comment type="caution">
    <text evidence="1">The sequence shown here is derived from an EMBL/GenBank/DDBJ whole genome shotgun (WGS) entry which is preliminary data.</text>
</comment>
<dbReference type="Proteomes" id="UP001060215">
    <property type="component" value="Chromosome 13"/>
</dbReference>
<keyword evidence="2" id="KW-1185">Reference proteome</keyword>
<reference evidence="1 2" key="1">
    <citation type="journal article" date="2022" name="Plant J.">
        <title>Chromosome-level genome of Camellia lanceoleosa provides a valuable resource for understanding genome evolution and self-incompatibility.</title>
        <authorList>
            <person name="Gong W."/>
            <person name="Xiao S."/>
            <person name="Wang L."/>
            <person name="Liao Z."/>
            <person name="Chang Y."/>
            <person name="Mo W."/>
            <person name="Hu G."/>
            <person name="Li W."/>
            <person name="Zhao G."/>
            <person name="Zhu H."/>
            <person name="Hu X."/>
            <person name="Ji K."/>
            <person name="Xiang X."/>
            <person name="Song Q."/>
            <person name="Yuan D."/>
            <person name="Jin S."/>
            <person name="Zhang L."/>
        </authorList>
    </citation>
    <scope>NUCLEOTIDE SEQUENCE [LARGE SCALE GENOMIC DNA]</scope>
    <source>
        <strain evidence="1">SQ_2022a</strain>
    </source>
</reference>
<sequence length="274" mass="30898">MCSRTTITLSKPRLITVEFGFCPSSPRGQSFFAALRIIAWRFLKPNLRPSWYQITGMPMPYSLLHEAFFGPGGENPESYFSAFSSSLLEAALNHTSQSNQYGQLFQVDPDECRDLRELNLAIGFANFTGGSMTAPYYNSRATKIAVVTNGEGYFEMACPHLSSLEFGAKWPLSRGVVFIVPPGHPVITVASKNQNLQIVYFDVNALNNEKFPLAGRRNIINQLSPEAKELAFNAPAREVDEVFKNQEDEFFFEGPRQQHEREHENEHEEGRAYA</sequence>
<evidence type="ECO:0000313" key="1">
    <source>
        <dbReference type="EMBL" id="KAI7991629.1"/>
    </source>
</evidence>
<accession>A0ACC0FSH2</accession>